<organism evidence="2 3">
    <name type="scientific">Hibiscus sabdariffa</name>
    <name type="common">roselle</name>
    <dbReference type="NCBI Taxonomy" id="183260"/>
    <lineage>
        <taxon>Eukaryota</taxon>
        <taxon>Viridiplantae</taxon>
        <taxon>Streptophyta</taxon>
        <taxon>Embryophyta</taxon>
        <taxon>Tracheophyta</taxon>
        <taxon>Spermatophyta</taxon>
        <taxon>Magnoliopsida</taxon>
        <taxon>eudicotyledons</taxon>
        <taxon>Gunneridae</taxon>
        <taxon>Pentapetalae</taxon>
        <taxon>rosids</taxon>
        <taxon>malvids</taxon>
        <taxon>Malvales</taxon>
        <taxon>Malvaceae</taxon>
        <taxon>Malvoideae</taxon>
        <taxon>Hibiscus</taxon>
    </lineage>
</organism>
<protein>
    <recommendedName>
        <fullName evidence="1">RNase H type-1 domain-containing protein</fullName>
    </recommendedName>
</protein>
<feature type="domain" description="RNase H type-1" evidence="1">
    <location>
        <begin position="85"/>
        <end position="214"/>
    </location>
</feature>
<comment type="caution">
    <text evidence="2">The sequence shown here is derived from an EMBL/GenBank/DDBJ whole genome shotgun (WGS) entry which is preliminary data.</text>
</comment>
<gene>
    <name evidence="2" type="ORF">V6N11_078144</name>
</gene>
<dbReference type="Proteomes" id="UP001396334">
    <property type="component" value="Unassembled WGS sequence"/>
</dbReference>
<accession>A0ABR2TG47</accession>
<reference evidence="2 3" key="1">
    <citation type="journal article" date="2024" name="G3 (Bethesda)">
        <title>Genome assembly of Hibiscus sabdariffa L. provides insights into metabolisms of medicinal natural products.</title>
        <authorList>
            <person name="Kim T."/>
        </authorList>
    </citation>
    <scope>NUCLEOTIDE SEQUENCE [LARGE SCALE GENOMIC DNA]</scope>
    <source>
        <strain evidence="2">TK-2024</strain>
        <tissue evidence="2">Old leaves</tissue>
    </source>
</reference>
<evidence type="ECO:0000313" key="3">
    <source>
        <dbReference type="Proteomes" id="UP001396334"/>
    </source>
</evidence>
<dbReference type="InterPro" id="IPR002156">
    <property type="entry name" value="RNaseH_domain"/>
</dbReference>
<dbReference type="InterPro" id="IPR036397">
    <property type="entry name" value="RNaseH_sf"/>
</dbReference>
<dbReference type="CDD" id="cd06222">
    <property type="entry name" value="RNase_H_like"/>
    <property type="match status" value="1"/>
</dbReference>
<sequence>MNLTQAWKFVRDANDWDLLFGSLIWLLWLRRNSRIFEPEDVRWESILVQGRCMQQESIVANRSAVRENVQSASVPRCEVRWQQPAVGWHKLNTDGAVCVESGMASCGGVIRTDAGGWVIGFSKRLGIYTALEAELWGVLEGLLSAWSVGIPRLVLEVDSLDAVRLIQQGQAGYRSLSLVNYIVELLSRRWEVRVEHVLHEGNKLADGMTKIVHDIDFLCHRFFDPWVRLLSLLHMDSIE</sequence>
<name>A0ABR2TG47_9ROSI</name>
<dbReference type="SUPFAM" id="SSF53098">
    <property type="entry name" value="Ribonuclease H-like"/>
    <property type="match status" value="1"/>
</dbReference>
<evidence type="ECO:0000313" key="2">
    <source>
        <dbReference type="EMBL" id="KAK9036128.1"/>
    </source>
</evidence>
<dbReference type="EMBL" id="JBBPBN010000006">
    <property type="protein sequence ID" value="KAK9036128.1"/>
    <property type="molecule type" value="Genomic_DNA"/>
</dbReference>
<dbReference type="Pfam" id="PF13456">
    <property type="entry name" value="RVT_3"/>
    <property type="match status" value="1"/>
</dbReference>
<dbReference type="InterPro" id="IPR053151">
    <property type="entry name" value="RNase_H-like"/>
</dbReference>
<proteinExistence type="predicted"/>
<dbReference type="InterPro" id="IPR044730">
    <property type="entry name" value="RNase_H-like_dom_plant"/>
</dbReference>
<dbReference type="PROSITE" id="PS50879">
    <property type="entry name" value="RNASE_H_1"/>
    <property type="match status" value="1"/>
</dbReference>
<evidence type="ECO:0000259" key="1">
    <source>
        <dbReference type="PROSITE" id="PS50879"/>
    </source>
</evidence>
<dbReference type="PANTHER" id="PTHR47723">
    <property type="entry name" value="OS05G0353850 PROTEIN"/>
    <property type="match status" value="1"/>
</dbReference>
<dbReference type="Gene3D" id="3.30.420.10">
    <property type="entry name" value="Ribonuclease H-like superfamily/Ribonuclease H"/>
    <property type="match status" value="1"/>
</dbReference>
<dbReference type="InterPro" id="IPR012337">
    <property type="entry name" value="RNaseH-like_sf"/>
</dbReference>
<keyword evidence="3" id="KW-1185">Reference proteome</keyword>
<dbReference type="PANTHER" id="PTHR47723:SF13">
    <property type="entry name" value="PUTATIVE-RELATED"/>
    <property type="match status" value="1"/>
</dbReference>